<evidence type="ECO:0000259" key="2">
    <source>
        <dbReference type="Pfam" id="PF19810"/>
    </source>
</evidence>
<feature type="coiled-coil region" evidence="1">
    <location>
        <begin position="210"/>
        <end position="242"/>
    </location>
</feature>
<evidence type="ECO:0000313" key="3">
    <source>
        <dbReference type="EMBL" id="UYP46394.1"/>
    </source>
</evidence>
<proteinExistence type="predicted"/>
<reference evidence="3" key="1">
    <citation type="submission" date="2022-09" db="EMBL/GenBank/DDBJ databases">
        <title>Actin cytoskeleton and complex cell architecture in an #Asgard archaeon.</title>
        <authorList>
            <person name="Ponce Toledo R.I."/>
            <person name="Schleper C."/>
            <person name="Rodrigues Oliveira T."/>
            <person name="Wollweber F."/>
            <person name="Xu J."/>
            <person name="Rittmann S."/>
            <person name="Klingl A."/>
            <person name="Pilhofer M."/>
        </authorList>
    </citation>
    <scope>NUCLEOTIDE SEQUENCE</scope>
    <source>
        <strain evidence="3">B-35</strain>
    </source>
</reference>
<dbReference type="InterPro" id="IPR046260">
    <property type="entry name" value="HFX_2341-like_N"/>
</dbReference>
<dbReference type="Proteomes" id="UP001208689">
    <property type="component" value="Chromosome"/>
</dbReference>
<keyword evidence="4" id="KW-1185">Reference proteome</keyword>
<evidence type="ECO:0000313" key="4">
    <source>
        <dbReference type="Proteomes" id="UP001208689"/>
    </source>
</evidence>
<evidence type="ECO:0000256" key="1">
    <source>
        <dbReference type="SAM" id="Coils"/>
    </source>
</evidence>
<keyword evidence="1" id="KW-0175">Coiled coil</keyword>
<sequence length="272" mass="31282">MNSLDLVEERNILVVPIGLENERVVKSCQIYPVNVIYLLKSNFESNSDHKEKNSSQWGIEQYSKTIASEVIKKFENTFFEIQPKNCHLGSLPSTISILNDIYEIEQKKGKLNKIYINISTASKLFAIGAYIFASQFPDICKLFYLATNNYLLLEHLKSEKGDLEKLKTEFRKFGLTKGPFKVVNIPILKSDPFSTDEKRLINYLAQFDHINSIKEILENLKKDTNAKERMNLRRSLEKLEKNNLLILKKSGKSVQVLISDELKQLAGSFILE</sequence>
<name>A0ABY6HVA9_9ARCH</name>
<organism evidence="3 4">
    <name type="scientific">Candidatus Lokiarchaeum ossiferum</name>
    <dbReference type="NCBI Taxonomy" id="2951803"/>
    <lineage>
        <taxon>Archaea</taxon>
        <taxon>Promethearchaeati</taxon>
        <taxon>Promethearchaeota</taxon>
        <taxon>Promethearchaeia</taxon>
        <taxon>Promethearchaeales</taxon>
        <taxon>Promethearchaeaceae</taxon>
        <taxon>Candidatus Lokiarchaeum</taxon>
    </lineage>
</organism>
<protein>
    <recommendedName>
        <fullName evidence="2">HFX-2341-like N-terminal domain-containing protein</fullName>
    </recommendedName>
</protein>
<gene>
    <name evidence="3" type="ORF">NEF87_002679</name>
</gene>
<feature type="domain" description="HFX-2341-like N-terminal" evidence="2">
    <location>
        <begin position="12"/>
        <end position="150"/>
    </location>
</feature>
<dbReference type="EMBL" id="CP104013">
    <property type="protein sequence ID" value="UYP46394.1"/>
    <property type="molecule type" value="Genomic_DNA"/>
</dbReference>
<accession>A0ABY6HVA9</accession>
<dbReference type="Pfam" id="PF19810">
    <property type="entry name" value="HFX_2341_N"/>
    <property type="match status" value="1"/>
</dbReference>